<dbReference type="CDD" id="cd04301">
    <property type="entry name" value="NAT_SF"/>
    <property type="match status" value="1"/>
</dbReference>
<gene>
    <name evidence="2" type="ORF">VE01_00386</name>
</gene>
<evidence type="ECO:0000313" key="3">
    <source>
        <dbReference type="Proteomes" id="UP000091956"/>
    </source>
</evidence>
<dbReference type="PANTHER" id="PTHR42791">
    <property type="entry name" value="GNAT FAMILY ACETYLTRANSFERASE"/>
    <property type="match status" value="1"/>
</dbReference>
<dbReference type="OrthoDB" id="2832510at2759"/>
<proteinExistence type="predicted"/>
<dbReference type="InterPro" id="IPR052523">
    <property type="entry name" value="Trichothecene_AcTrans"/>
</dbReference>
<evidence type="ECO:0000259" key="1">
    <source>
        <dbReference type="Pfam" id="PF13673"/>
    </source>
</evidence>
<dbReference type="Pfam" id="PF13673">
    <property type="entry name" value="Acetyltransf_10"/>
    <property type="match status" value="1"/>
</dbReference>
<organism evidence="2 3">
    <name type="scientific">Pseudogymnoascus verrucosus</name>
    <dbReference type="NCBI Taxonomy" id="342668"/>
    <lineage>
        <taxon>Eukaryota</taxon>
        <taxon>Fungi</taxon>
        <taxon>Dikarya</taxon>
        <taxon>Ascomycota</taxon>
        <taxon>Pezizomycotina</taxon>
        <taxon>Leotiomycetes</taxon>
        <taxon>Thelebolales</taxon>
        <taxon>Thelebolaceae</taxon>
        <taxon>Pseudogymnoascus</taxon>
    </lineage>
</organism>
<accession>A0A2P2SXC0</accession>
<dbReference type="EMBL" id="KV460206">
    <property type="protein sequence ID" value="OBU01473.1"/>
    <property type="molecule type" value="Genomic_DNA"/>
</dbReference>
<dbReference type="SUPFAM" id="SSF55729">
    <property type="entry name" value="Acyl-CoA N-acyltransferases (Nat)"/>
    <property type="match status" value="1"/>
</dbReference>
<dbReference type="InterPro" id="IPR000182">
    <property type="entry name" value="GNAT_dom"/>
</dbReference>
<keyword evidence="3" id="KW-1185">Reference proteome</keyword>
<dbReference type="Proteomes" id="UP000091956">
    <property type="component" value="Unassembled WGS sequence"/>
</dbReference>
<dbReference type="RefSeq" id="XP_018135205.1">
    <property type="nucleotide sequence ID" value="XM_018269918.2"/>
</dbReference>
<name>A0A2P2SXC0_9PEZI</name>
<protein>
    <recommendedName>
        <fullName evidence="1">N-acetyltransferase domain-containing protein</fullName>
    </recommendedName>
</protein>
<reference evidence="3" key="2">
    <citation type="journal article" date="2018" name="Nat. Commun.">
        <title>Extreme sensitivity to ultraviolet light in the fungal pathogen causing white-nose syndrome of bats.</title>
        <authorList>
            <person name="Palmer J.M."/>
            <person name="Drees K.P."/>
            <person name="Foster J.T."/>
            <person name="Lindner D.L."/>
        </authorList>
    </citation>
    <scope>NUCLEOTIDE SEQUENCE [LARGE SCALE GENOMIC DNA]</scope>
    <source>
        <strain evidence="3">UAMH 10579</strain>
    </source>
</reference>
<sequence>MATSDLPPQILSVGTYTFTISEAGESDIPEFCDVFDSAFTGNLLFNTMSGTGDRAALREENIVFWKKQGVISGRRHFKVVDEGTGKIAAISHWWFPHVLTPEEEAAAEEAKKAPKPEPIQGTNSKAQEAFKTQLFEMRDKWLKKDDMYLMNILAVLPTYQRLGLGAALLAPVLRLADREGKKTYIEASEAGEKLYRRLGWVETGDTISLDFTEFGAEGKVDILLMMREPGAGITL</sequence>
<dbReference type="InterPro" id="IPR016181">
    <property type="entry name" value="Acyl_CoA_acyltransferase"/>
</dbReference>
<dbReference type="STRING" id="342668.A0A2P2SXC0"/>
<dbReference type="AlphaFoldDB" id="A0A2P2SXC0"/>
<dbReference type="PANTHER" id="PTHR42791:SF2">
    <property type="entry name" value="N-ACETYLTRANSFERASE DOMAIN-CONTAINING PROTEIN"/>
    <property type="match status" value="1"/>
</dbReference>
<evidence type="ECO:0000313" key="2">
    <source>
        <dbReference type="EMBL" id="OBU01473.1"/>
    </source>
</evidence>
<feature type="domain" description="N-acetyltransferase" evidence="1">
    <location>
        <begin position="151"/>
        <end position="207"/>
    </location>
</feature>
<dbReference type="Gene3D" id="3.40.630.30">
    <property type="match status" value="1"/>
</dbReference>
<reference evidence="2 3" key="1">
    <citation type="submission" date="2016-03" db="EMBL/GenBank/DDBJ databases">
        <title>Comparative genomics of Pseudogymnoascus destructans, the fungus causing white-nose syndrome of bats.</title>
        <authorList>
            <person name="Palmer J.M."/>
            <person name="Drees K.P."/>
            <person name="Foster J.T."/>
            <person name="Lindner D.L."/>
        </authorList>
    </citation>
    <scope>NUCLEOTIDE SEQUENCE [LARGE SCALE GENOMIC DNA]</scope>
    <source>
        <strain evidence="2 3">UAMH 10579</strain>
    </source>
</reference>
<dbReference type="GeneID" id="28833772"/>
<dbReference type="GO" id="GO:0016747">
    <property type="term" value="F:acyltransferase activity, transferring groups other than amino-acyl groups"/>
    <property type="evidence" value="ECO:0007669"/>
    <property type="project" value="InterPro"/>
</dbReference>